<dbReference type="InterPro" id="IPR023213">
    <property type="entry name" value="CAT-like_dom_sf"/>
</dbReference>
<dbReference type="eggNOG" id="KOG3717">
    <property type="taxonomic scope" value="Eukaryota"/>
</dbReference>
<feature type="domain" description="Choline/carnitine acyltransferase" evidence="6">
    <location>
        <begin position="25"/>
        <end position="587"/>
    </location>
</feature>
<dbReference type="PANTHER" id="PTHR22589:SF103">
    <property type="entry name" value="CARNITINE O-ACETYL-TRANSFERASE, ISOFORM A-RELATED"/>
    <property type="match status" value="1"/>
</dbReference>
<keyword evidence="2 5" id="KW-0808">Transferase</keyword>
<reference evidence="7 8" key="2">
    <citation type="journal article" date="2008" name="Bioinformatics">
        <title>Assembly reconciliation.</title>
        <authorList>
            <person name="Zimin A.V."/>
            <person name="Smith D.R."/>
            <person name="Sutton G."/>
            <person name="Yorke J.A."/>
        </authorList>
    </citation>
    <scope>NUCLEOTIDE SEQUENCE [LARGE SCALE GENOMIC DNA]</scope>
    <source>
        <strain evidence="7 8">TSC#14021-0224.01</strain>
    </source>
</reference>
<dbReference type="PROSITE" id="PS00440">
    <property type="entry name" value="ACYLTRANSF_C_2"/>
    <property type="match status" value="1"/>
</dbReference>
<reference evidence="7 8" key="1">
    <citation type="journal article" date="2007" name="Nature">
        <title>Evolution of genes and genomes on the Drosophila phylogeny.</title>
        <authorList>
            <consortium name="Drosophila 12 Genomes Consortium"/>
            <person name="Clark A.G."/>
            <person name="Eisen M.B."/>
            <person name="Smith D.R."/>
            <person name="Bergman C.M."/>
            <person name="Oliver B."/>
            <person name="Markow T.A."/>
            <person name="Kaufman T.C."/>
            <person name="Kellis M."/>
            <person name="Gelbart W."/>
            <person name="Iyer V.N."/>
            <person name="Pollard D.A."/>
            <person name="Sackton T.B."/>
            <person name="Larracuente A.M."/>
            <person name="Singh N.D."/>
            <person name="Abad J.P."/>
            <person name="Abt D.N."/>
            <person name="Adryan B."/>
            <person name="Aguade M."/>
            <person name="Akashi H."/>
            <person name="Anderson W.W."/>
            <person name="Aquadro C.F."/>
            <person name="Ardell D.H."/>
            <person name="Arguello R."/>
            <person name="Artieri C.G."/>
            <person name="Barbash D.A."/>
            <person name="Barker D."/>
            <person name="Barsanti P."/>
            <person name="Batterham P."/>
            <person name="Batzoglou S."/>
            <person name="Begun D."/>
            <person name="Bhutkar A."/>
            <person name="Blanco E."/>
            <person name="Bosak S.A."/>
            <person name="Bradley R.K."/>
            <person name="Brand A.D."/>
            <person name="Brent M.R."/>
            <person name="Brooks A.N."/>
            <person name="Brown R.H."/>
            <person name="Butlin R.K."/>
            <person name="Caggese C."/>
            <person name="Calvi B.R."/>
            <person name="Bernardo de Carvalho A."/>
            <person name="Caspi A."/>
            <person name="Castrezana S."/>
            <person name="Celniker S.E."/>
            <person name="Chang J.L."/>
            <person name="Chapple C."/>
            <person name="Chatterji S."/>
            <person name="Chinwalla A."/>
            <person name="Civetta A."/>
            <person name="Clifton S.W."/>
            <person name="Comeron J.M."/>
            <person name="Costello J.C."/>
            <person name="Coyne J.A."/>
            <person name="Daub J."/>
            <person name="David R.G."/>
            <person name="Delcher A.L."/>
            <person name="Delehaunty K."/>
            <person name="Do C.B."/>
            <person name="Ebling H."/>
            <person name="Edwards K."/>
            <person name="Eickbush T."/>
            <person name="Evans J.D."/>
            <person name="Filipski A."/>
            <person name="Findeiss S."/>
            <person name="Freyhult E."/>
            <person name="Fulton L."/>
            <person name="Fulton R."/>
            <person name="Garcia A.C."/>
            <person name="Gardiner A."/>
            <person name="Garfield D.A."/>
            <person name="Garvin B.E."/>
            <person name="Gibson G."/>
            <person name="Gilbert D."/>
            <person name="Gnerre S."/>
            <person name="Godfrey J."/>
            <person name="Good R."/>
            <person name="Gotea V."/>
            <person name="Gravely B."/>
            <person name="Greenberg A.J."/>
            <person name="Griffiths-Jones S."/>
            <person name="Gross S."/>
            <person name="Guigo R."/>
            <person name="Gustafson E.A."/>
            <person name="Haerty W."/>
            <person name="Hahn M.W."/>
            <person name="Halligan D.L."/>
            <person name="Halpern A.L."/>
            <person name="Halter G.M."/>
            <person name="Han M.V."/>
            <person name="Heger A."/>
            <person name="Hillier L."/>
            <person name="Hinrichs A.S."/>
            <person name="Holmes I."/>
            <person name="Hoskins R.A."/>
            <person name="Hubisz M.J."/>
            <person name="Hultmark D."/>
            <person name="Huntley M.A."/>
            <person name="Jaffe D.B."/>
            <person name="Jagadeeshan S."/>
            <person name="Jeck W.R."/>
            <person name="Johnson J."/>
            <person name="Jones C.D."/>
            <person name="Jordan W.C."/>
            <person name="Karpen G.H."/>
            <person name="Kataoka E."/>
            <person name="Keightley P.D."/>
            <person name="Kheradpour P."/>
            <person name="Kirkness E.F."/>
            <person name="Koerich L.B."/>
            <person name="Kristiansen K."/>
            <person name="Kudrna D."/>
            <person name="Kulathinal R.J."/>
            <person name="Kumar S."/>
            <person name="Kwok R."/>
            <person name="Lander E."/>
            <person name="Langley C.H."/>
            <person name="Lapoint R."/>
            <person name="Lazzaro B.P."/>
            <person name="Lee S.J."/>
            <person name="Levesque L."/>
            <person name="Li R."/>
            <person name="Lin C.F."/>
            <person name="Lin M.F."/>
            <person name="Lindblad-Toh K."/>
            <person name="Llopart A."/>
            <person name="Long M."/>
            <person name="Low L."/>
            <person name="Lozovsky E."/>
            <person name="Lu J."/>
            <person name="Luo M."/>
            <person name="Machado C.A."/>
            <person name="Makalowski W."/>
            <person name="Marzo M."/>
            <person name="Matsuda M."/>
            <person name="Matzkin L."/>
            <person name="McAllister B."/>
            <person name="McBride C.S."/>
            <person name="McKernan B."/>
            <person name="McKernan K."/>
            <person name="Mendez-Lago M."/>
            <person name="Minx P."/>
            <person name="Mollenhauer M.U."/>
            <person name="Montooth K."/>
            <person name="Mount S.M."/>
            <person name="Mu X."/>
            <person name="Myers E."/>
            <person name="Negre B."/>
            <person name="Newfeld S."/>
            <person name="Nielsen R."/>
            <person name="Noor M.A."/>
            <person name="O'Grady P."/>
            <person name="Pachter L."/>
            <person name="Papaceit M."/>
            <person name="Parisi M.J."/>
            <person name="Parisi M."/>
            <person name="Parts L."/>
            <person name="Pedersen J.S."/>
            <person name="Pesole G."/>
            <person name="Phillippy A.M."/>
            <person name="Ponting C.P."/>
            <person name="Pop M."/>
            <person name="Porcelli D."/>
            <person name="Powell J.R."/>
            <person name="Prohaska S."/>
            <person name="Pruitt K."/>
            <person name="Puig M."/>
            <person name="Quesneville H."/>
            <person name="Ram K.R."/>
            <person name="Rand D."/>
            <person name="Rasmussen M.D."/>
            <person name="Reed L.K."/>
            <person name="Reenan R."/>
            <person name="Reily A."/>
            <person name="Remington K.A."/>
            <person name="Rieger T.T."/>
            <person name="Ritchie M.G."/>
            <person name="Robin C."/>
            <person name="Rogers Y.H."/>
            <person name="Rohde C."/>
            <person name="Rozas J."/>
            <person name="Rubenfield M.J."/>
            <person name="Ruiz A."/>
            <person name="Russo S."/>
            <person name="Salzberg S.L."/>
            <person name="Sanchez-Gracia A."/>
            <person name="Saranga D.J."/>
            <person name="Sato H."/>
            <person name="Schaeffer S.W."/>
            <person name="Schatz M.C."/>
            <person name="Schlenke T."/>
            <person name="Schwartz R."/>
            <person name="Segarra C."/>
            <person name="Singh R.S."/>
            <person name="Sirot L."/>
            <person name="Sirota M."/>
            <person name="Sisneros N.B."/>
            <person name="Smith C.D."/>
            <person name="Smith T.F."/>
            <person name="Spieth J."/>
            <person name="Stage D.E."/>
            <person name="Stark A."/>
            <person name="Stephan W."/>
            <person name="Strausberg R.L."/>
            <person name="Strempel S."/>
            <person name="Sturgill D."/>
            <person name="Sutton G."/>
            <person name="Sutton G.G."/>
            <person name="Tao W."/>
            <person name="Teichmann S."/>
            <person name="Tobari Y.N."/>
            <person name="Tomimura Y."/>
            <person name="Tsolas J.M."/>
            <person name="Valente V.L."/>
            <person name="Venter E."/>
            <person name="Venter J.C."/>
            <person name="Vicario S."/>
            <person name="Vieira F.G."/>
            <person name="Vilella A.J."/>
            <person name="Villasante A."/>
            <person name="Walenz B."/>
            <person name="Wang J."/>
            <person name="Wasserman M."/>
            <person name="Watts T."/>
            <person name="Wilson D."/>
            <person name="Wilson R.K."/>
            <person name="Wing R.A."/>
            <person name="Wolfner M.F."/>
            <person name="Wong A."/>
            <person name="Wong G.K."/>
            <person name="Wu C.I."/>
            <person name="Wu G."/>
            <person name="Yamamoto D."/>
            <person name="Yang H.P."/>
            <person name="Yang S.P."/>
            <person name="Yorke J.A."/>
            <person name="Yoshida K."/>
            <person name="Zdobnov E."/>
            <person name="Zhang P."/>
            <person name="Zhang Y."/>
            <person name="Zimin A.V."/>
            <person name="Baldwin J."/>
            <person name="Abdouelleil A."/>
            <person name="Abdulkadir J."/>
            <person name="Abebe A."/>
            <person name="Abera B."/>
            <person name="Abreu J."/>
            <person name="Acer S.C."/>
            <person name="Aftuck L."/>
            <person name="Alexander A."/>
            <person name="An P."/>
            <person name="Anderson E."/>
            <person name="Anderson S."/>
            <person name="Arachi H."/>
            <person name="Azer M."/>
            <person name="Bachantsang P."/>
            <person name="Barry A."/>
            <person name="Bayul T."/>
            <person name="Berlin A."/>
            <person name="Bessette D."/>
            <person name="Bloom T."/>
            <person name="Blye J."/>
            <person name="Boguslavskiy L."/>
            <person name="Bonnet C."/>
            <person name="Boukhgalter B."/>
            <person name="Bourzgui I."/>
            <person name="Brown A."/>
            <person name="Cahill P."/>
            <person name="Channer S."/>
            <person name="Cheshatsang Y."/>
            <person name="Chuda L."/>
            <person name="Citroen M."/>
            <person name="Collymore A."/>
            <person name="Cooke P."/>
            <person name="Costello M."/>
            <person name="D'Aco K."/>
            <person name="Daza R."/>
            <person name="De Haan G."/>
            <person name="DeGray S."/>
            <person name="DeMaso C."/>
            <person name="Dhargay N."/>
            <person name="Dooley K."/>
            <person name="Dooley E."/>
            <person name="Doricent M."/>
            <person name="Dorje P."/>
            <person name="Dorjee K."/>
            <person name="Dupes A."/>
            <person name="Elong R."/>
            <person name="Falk J."/>
            <person name="Farina A."/>
            <person name="Faro S."/>
            <person name="Ferguson D."/>
            <person name="Fisher S."/>
            <person name="Foley C.D."/>
            <person name="Franke A."/>
            <person name="Friedrich D."/>
            <person name="Gadbois L."/>
            <person name="Gearin G."/>
            <person name="Gearin C.R."/>
            <person name="Giannoukos G."/>
            <person name="Goode T."/>
            <person name="Graham J."/>
            <person name="Grandbois E."/>
            <person name="Grewal S."/>
            <person name="Gyaltsen K."/>
            <person name="Hafez N."/>
            <person name="Hagos B."/>
            <person name="Hall J."/>
            <person name="Henson C."/>
            <person name="Hollinger A."/>
            <person name="Honan T."/>
            <person name="Huard M.D."/>
            <person name="Hughes L."/>
            <person name="Hurhula B."/>
            <person name="Husby M.E."/>
            <person name="Kamat A."/>
            <person name="Kanga B."/>
            <person name="Kashin S."/>
            <person name="Khazanovich D."/>
            <person name="Kisner P."/>
            <person name="Lance K."/>
            <person name="Lara M."/>
            <person name="Lee W."/>
            <person name="Lennon N."/>
            <person name="Letendre F."/>
            <person name="LeVine R."/>
            <person name="Lipovsky A."/>
            <person name="Liu X."/>
            <person name="Liu J."/>
            <person name="Liu S."/>
            <person name="Lokyitsang T."/>
            <person name="Lokyitsang Y."/>
            <person name="Lubonja R."/>
            <person name="Lui A."/>
            <person name="MacDonald P."/>
            <person name="Magnisalis V."/>
            <person name="Maru K."/>
            <person name="Matthews C."/>
            <person name="McCusker W."/>
            <person name="McDonough S."/>
            <person name="Mehta T."/>
            <person name="Meldrim J."/>
            <person name="Meneus L."/>
            <person name="Mihai O."/>
            <person name="Mihalev A."/>
            <person name="Mihova T."/>
            <person name="Mittelman R."/>
            <person name="Mlenga V."/>
            <person name="Montmayeur A."/>
            <person name="Mulrain L."/>
            <person name="Navidi A."/>
            <person name="Naylor J."/>
            <person name="Negash T."/>
            <person name="Nguyen T."/>
            <person name="Nguyen N."/>
            <person name="Nicol R."/>
            <person name="Norbu C."/>
            <person name="Norbu N."/>
            <person name="Novod N."/>
            <person name="O'Neill B."/>
            <person name="Osman S."/>
            <person name="Markiewicz E."/>
            <person name="Oyono O.L."/>
            <person name="Patti C."/>
            <person name="Phunkhang P."/>
            <person name="Pierre F."/>
            <person name="Priest M."/>
            <person name="Raghuraman S."/>
            <person name="Rege F."/>
            <person name="Reyes R."/>
            <person name="Rise C."/>
            <person name="Rogov P."/>
            <person name="Ross K."/>
            <person name="Ryan E."/>
            <person name="Settipalli S."/>
            <person name="Shea T."/>
            <person name="Sherpa N."/>
            <person name="Shi L."/>
            <person name="Shih D."/>
            <person name="Sparrow T."/>
            <person name="Spaulding J."/>
            <person name="Stalker J."/>
            <person name="Stange-Thomann N."/>
            <person name="Stavropoulos S."/>
            <person name="Stone C."/>
            <person name="Strader C."/>
            <person name="Tesfaye S."/>
            <person name="Thomson T."/>
            <person name="Thoulutsang Y."/>
            <person name="Thoulutsang D."/>
            <person name="Topham K."/>
            <person name="Topping I."/>
            <person name="Tsamla T."/>
            <person name="Vassiliev H."/>
            <person name="Vo A."/>
            <person name="Wangchuk T."/>
            <person name="Wangdi T."/>
            <person name="Weiand M."/>
            <person name="Wilkinson J."/>
            <person name="Wilson A."/>
            <person name="Yadav S."/>
            <person name="Young G."/>
            <person name="Yu Q."/>
            <person name="Zembek L."/>
            <person name="Zhong D."/>
            <person name="Zimmer A."/>
            <person name="Zwirko Z."/>
            <person name="Jaffe D.B."/>
            <person name="Alvarez P."/>
            <person name="Brockman W."/>
            <person name="Butler J."/>
            <person name="Chin C."/>
            <person name="Gnerre S."/>
            <person name="Grabherr M."/>
            <person name="Kleber M."/>
            <person name="Mauceli E."/>
            <person name="MacCallum I."/>
        </authorList>
    </citation>
    <scope>NUCLEOTIDE SEQUENCE [LARGE SCALE GENOMIC DNA]</scope>
    <source>
        <strain evidence="7 8">TSC#14021-0224.01</strain>
    </source>
</reference>
<dbReference type="InterPro" id="IPR039551">
    <property type="entry name" value="Cho/carn_acyl_trans"/>
</dbReference>
<feature type="active site" description="Proton acceptor" evidence="4">
    <location>
        <position position="320"/>
    </location>
</feature>
<evidence type="ECO:0000256" key="2">
    <source>
        <dbReference type="ARBA" id="ARBA00022679"/>
    </source>
</evidence>
<comment type="similarity">
    <text evidence="1 5">Belongs to the carnitine/choline acetyltransferase family.</text>
</comment>
<evidence type="ECO:0000313" key="7">
    <source>
        <dbReference type="EMBL" id="EDV48746.1"/>
    </source>
</evidence>
<dbReference type="PANTHER" id="PTHR22589">
    <property type="entry name" value="CARNITINE O-ACYLTRANSFERASE"/>
    <property type="match status" value="1"/>
</dbReference>
<dbReference type="Gene3D" id="3.30.559.70">
    <property type="entry name" value="Choline/Carnitine o-acyltransferase, domain 2"/>
    <property type="match status" value="1"/>
</dbReference>
<sequence length="614" mass="69679">MPTASFSSTKDSSTSDQPNLLKYHVLPLEEILKRFMITVQPLLTPEEFKKQEKITYDFQNGQGEELQNLLEEVGGQEKNWLAHRWLKVAYLQFRSPVTCFSSPGMTFPKQNFENAHDFVDYTSRVIFGLGEFNDLVHAKKIPIVKMGKNELDNSQFGKVFGTCRIPKRFTDDIVYNPCSDYVVVIYRNHFYQLKIYDKEGKLIIAPCLAVQLEEIMAKETERGVPYGILTTDSRDNWAEAYEHLSNKPRNRDALTTIQKAMFTVSLDECTNPKEGRDAEELVLSLIHGKGSQCNSGNRWMDKTIQLVVNPNGNVGFTYEHSPAEGQPIAMMMDYVVKKMKDDPSYGECGSEAFIPARKIKFCDVSKCVEQWLIIAQKNVDKLVQDLQMKVLKFDSYGKDFIKKQRLGPDSYIQMALQLAFFKLHSEPAAQYESAHLRIFDGGRTETIRSCSNESLAFCLAMDDVSSPAAEKAGKIREAVMCHQMYAKLALLGKGVDRHLFGLRQMALENCLPVPEFFASPGYVKSTHFRMSTSQVATKYDAFMGYGPSAEDGYACCYNPREHDIILAISAWRRCQATDHQKLAKLLAQSFAQMKDVLENCPASTDKPPELKCKY</sequence>
<dbReference type="AlphaFoldDB" id="B3P3G6"/>
<dbReference type="GO" id="GO:0004092">
    <property type="term" value="F:carnitine O-acetyltransferase activity"/>
    <property type="evidence" value="ECO:0007669"/>
    <property type="project" value="TreeGrafter"/>
</dbReference>
<evidence type="ECO:0000256" key="3">
    <source>
        <dbReference type="ARBA" id="ARBA00023315"/>
    </source>
</evidence>
<keyword evidence="3 5" id="KW-0012">Acyltransferase</keyword>
<organism evidence="7 8">
    <name type="scientific">Drosophila erecta</name>
    <name type="common">Fruit fly</name>
    <dbReference type="NCBI Taxonomy" id="7220"/>
    <lineage>
        <taxon>Eukaryota</taxon>
        <taxon>Metazoa</taxon>
        <taxon>Ecdysozoa</taxon>
        <taxon>Arthropoda</taxon>
        <taxon>Hexapoda</taxon>
        <taxon>Insecta</taxon>
        <taxon>Pterygota</taxon>
        <taxon>Neoptera</taxon>
        <taxon>Endopterygota</taxon>
        <taxon>Diptera</taxon>
        <taxon>Brachycera</taxon>
        <taxon>Muscomorpha</taxon>
        <taxon>Ephydroidea</taxon>
        <taxon>Drosophilidae</taxon>
        <taxon>Drosophila</taxon>
        <taxon>Sophophora</taxon>
    </lineage>
</organism>
<name>B3P3G6_DROER</name>
<protein>
    <submittedName>
        <fullName evidence="7">GG22082</fullName>
    </submittedName>
</protein>
<dbReference type="Gene3D" id="3.30.559.10">
    <property type="entry name" value="Chloramphenicol acetyltransferase-like domain"/>
    <property type="match status" value="1"/>
</dbReference>
<evidence type="ECO:0000256" key="4">
    <source>
        <dbReference type="PIRSR" id="PIRSR600542-1"/>
    </source>
</evidence>
<gene>
    <name evidence="7" type="primary">Dere\GG22082</name>
    <name evidence="7" type="ORF">Dere_GG22082</name>
</gene>
<dbReference type="OMA" id="ENHSKGP"/>
<dbReference type="HOGENOM" id="CLU_013513_5_0_1"/>
<dbReference type="OrthoDB" id="240216at2759"/>
<proteinExistence type="inferred from homology"/>
<dbReference type="Pfam" id="PF00755">
    <property type="entry name" value="Carn_acyltransf"/>
    <property type="match status" value="1"/>
</dbReference>
<keyword evidence="8" id="KW-1185">Reference proteome</keyword>
<dbReference type="GO" id="GO:0005777">
    <property type="term" value="C:peroxisome"/>
    <property type="evidence" value="ECO:0007669"/>
    <property type="project" value="TreeGrafter"/>
</dbReference>
<dbReference type="FunFam" id="3.30.559.70:FF:000010">
    <property type="entry name" value="Carnitine O-Acetyl-Transferase, isoform B"/>
    <property type="match status" value="1"/>
</dbReference>
<accession>B3P3G6</accession>
<evidence type="ECO:0000256" key="1">
    <source>
        <dbReference type="ARBA" id="ARBA00005232"/>
    </source>
</evidence>
<dbReference type="KEGG" id="der:6552329"/>
<dbReference type="EMBL" id="CH954181">
    <property type="protein sequence ID" value="EDV48746.1"/>
    <property type="molecule type" value="Genomic_DNA"/>
</dbReference>
<dbReference type="Proteomes" id="UP000008711">
    <property type="component" value="Unassembled WGS sequence"/>
</dbReference>
<dbReference type="InterPro" id="IPR042231">
    <property type="entry name" value="Cho/carn_acyl_trans_2"/>
</dbReference>
<dbReference type="InterPro" id="IPR000542">
    <property type="entry name" value="Carn_acyl_trans"/>
</dbReference>
<dbReference type="PhylomeDB" id="B3P3G6"/>
<evidence type="ECO:0000256" key="5">
    <source>
        <dbReference type="RuleBase" id="RU003801"/>
    </source>
</evidence>
<dbReference type="SUPFAM" id="SSF52777">
    <property type="entry name" value="CoA-dependent acyltransferases"/>
    <property type="match status" value="2"/>
</dbReference>
<dbReference type="GO" id="GO:0019254">
    <property type="term" value="P:carnitine metabolic process, CoA-linked"/>
    <property type="evidence" value="ECO:0007669"/>
    <property type="project" value="TreeGrafter"/>
</dbReference>
<evidence type="ECO:0000259" key="6">
    <source>
        <dbReference type="Pfam" id="PF00755"/>
    </source>
</evidence>
<evidence type="ECO:0000313" key="8">
    <source>
        <dbReference type="Proteomes" id="UP000008711"/>
    </source>
</evidence>